<dbReference type="EMBL" id="CAXAMM010005435">
    <property type="protein sequence ID" value="CAK9007190.1"/>
    <property type="molecule type" value="Genomic_DNA"/>
</dbReference>
<evidence type="ECO:0000313" key="1">
    <source>
        <dbReference type="EMBL" id="CAK9007190.1"/>
    </source>
</evidence>
<gene>
    <name evidence="1" type="ORF">SCF082_LOCUS9357</name>
</gene>
<organism evidence="1 2">
    <name type="scientific">Durusdinium trenchii</name>
    <dbReference type="NCBI Taxonomy" id="1381693"/>
    <lineage>
        <taxon>Eukaryota</taxon>
        <taxon>Sar</taxon>
        <taxon>Alveolata</taxon>
        <taxon>Dinophyceae</taxon>
        <taxon>Suessiales</taxon>
        <taxon>Symbiodiniaceae</taxon>
        <taxon>Durusdinium</taxon>
    </lineage>
</organism>
<name>A0ABP0IYR8_9DINO</name>
<protein>
    <submittedName>
        <fullName evidence="1">Uncharacterized protein</fullName>
    </submittedName>
</protein>
<comment type="caution">
    <text evidence="1">The sequence shown here is derived from an EMBL/GenBank/DDBJ whole genome shotgun (WGS) entry which is preliminary data.</text>
</comment>
<sequence>MDVGPVKVATDEKRMEEHLQREEDGSTTSRINAEHGESKTSVLKMNDKALLCLQDWCSDRDSWCWQIFMLISHIAVFGLSLALVVLWAYVVFPFENPGLGFWPNWMFNFVAHPIANYIVARGILGWCTRQIMCDLEKRPSLCRAERPEITQRVRRSLFWLPLVDSLCCAGEHIILSFANVYPIPFSVPLACIPAAFASMGVFYLLLPQEVRAIRSTGNCLKFTVSAWTVFCGFYAMMLFYIAYFPQMDTGAQLAMSLAVSAVEFLAVKVAVTSGRRWNMPLHIAREIRTCMKLPVIIFKASILSEAKDAWVLLSMILLEVLQVGSSVIAVFFDLLPRDATLDWTKIRSRHQVLQACRSSFEGFKSLRKRLKDIAEICRTMTKEELNDVTWSKEDLHLLNEISSSLPAVVMLELCEVVAPLIYLSLLLCLRSNTFLGHNSSYFMGLAEANLEENVLANSFSLLLEVAMFVVTDTCMRAVFGISFFSFIRLVLRCDFSFWLSTLSVAYVAWLTMLVQHTGHDLTFQFSWLAKGLSD</sequence>
<reference evidence="1 2" key="1">
    <citation type="submission" date="2024-02" db="EMBL/GenBank/DDBJ databases">
        <authorList>
            <person name="Chen Y."/>
            <person name="Shah S."/>
            <person name="Dougan E. K."/>
            <person name="Thang M."/>
            <person name="Chan C."/>
        </authorList>
    </citation>
    <scope>NUCLEOTIDE SEQUENCE [LARGE SCALE GENOMIC DNA]</scope>
</reference>
<accession>A0ABP0IYR8</accession>
<proteinExistence type="predicted"/>
<keyword evidence="2" id="KW-1185">Reference proteome</keyword>
<dbReference type="Proteomes" id="UP001642464">
    <property type="component" value="Unassembled WGS sequence"/>
</dbReference>
<evidence type="ECO:0000313" key="2">
    <source>
        <dbReference type="Proteomes" id="UP001642464"/>
    </source>
</evidence>